<proteinExistence type="predicted"/>
<dbReference type="InterPro" id="IPR003749">
    <property type="entry name" value="ThiS/MoaD-like"/>
</dbReference>
<name>A0ABX2T2L6_9PROT</name>
<accession>A0ABX2T2L6</accession>
<dbReference type="SUPFAM" id="SSF54285">
    <property type="entry name" value="MoaD/ThiS"/>
    <property type="match status" value="1"/>
</dbReference>
<dbReference type="EMBL" id="JABFDB010000001">
    <property type="protein sequence ID" value="NYZ18555.1"/>
    <property type="molecule type" value="Genomic_DNA"/>
</dbReference>
<dbReference type="Proteomes" id="UP000584642">
    <property type="component" value="Unassembled WGS sequence"/>
</dbReference>
<organism evidence="1 2">
    <name type="scientific">Azospirillum oleiclasticum</name>
    <dbReference type="NCBI Taxonomy" id="2735135"/>
    <lineage>
        <taxon>Bacteria</taxon>
        <taxon>Pseudomonadati</taxon>
        <taxon>Pseudomonadota</taxon>
        <taxon>Alphaproteobacteria</taxon>
        <taxon>Rhodospirillales</taxon>
        <taxon>Azospirillaceae</taxon>
        <taxon>Azospirillum</taxon>
    </lineage>
</organism>
<dbReference type="Gene3D" id="3.10.20.30">
    <property type="match status" value="1"/>
</dbReference>
<dbReference type="InterPro" id="IPR010035">
    <property type="entry name" value="Thi_S"/>
</dbReference>
<comment type="caution">
    <text evidence="1">The sequence shown here is derived from an EMBL/GenBank/DDBJ whole genome shotgun (WGS) entry which is preliminary data.</text>
</comment>
<dbReference type="InterPro" id="IPR012675">
    <property type="entry name" value="Beta-grasp_dom_sf"/>
</dbReference>
<evidence type="ECO:0000313" key="1">
    <source>
        <dbReference type="EMBL" id="NYZ18555.1"/>
    </source>
</evidence>
<gene>
    <name evidence="1" type="primary">thiS</name>
    <name evidence="1" type="ORF">HND93_02430</name>
</gene>
<dbReference type="InterPro" id="IPR016155">
    <property type="entry name" value="Mopterin_synth/thiamin_S_b"/>
</dbReference>
<evidence type="ECO:0000313" key="2">
    <source>
        <dbReference type="Proteomes" id="UP000584642"/>
    </source>
</evidence>
<dbReference type="NCBIfam" id="TIGR01683">
    <property type="entry name" value="thiS"/>
    <property type="match status" value="1"/>
</dbReference>
<dbReference type="Pfam" id="PF02597">
    <property type="entry name" value="ThiS"/>
    <property type="match status" value="1"/>
</dbReference>
<keyword evidence="2" id="KW-1185">Reference proteome</keyword>
<sequence length="71" mass="7073">MSAVTTIRVNGAEEALGWGCVGDLLAARGIPPGTRGVAVALNGAVLRAADWTGTPLAAGDTVEIVRPFQGG</sequence>
<dbReference type="RefSeq" id="WP_180280287.1">
    <property type="nucleotide sequence ID" value="NZ_JABFDB010000001.1"/>
</dbReference>
<protein>
    <submittedName>
        <fullName evidence="1">Sulfur carrier protein ThiS</fullName>
    </submittedName>
</protein>
<reference evidence="1 2" key="1">
    <citation type="submission" date="2020-05" db="EMBL/GenBank/DDBJ databases">
        <title>Azospirillum oleiclasticum sp. nov, a nitrogen-fixing and heavy crude oil-emulsifying bacterium isolated from the crude oil of Yumen Oilfield.</title>
        <authorList>
            <person name="Wu D."/>
            <person name="Cai M."/>
            <person name="Zhang X."/>
        </authorList>
    </citation>
    <scope>NUCLEOTIDE SEQUENCE [LARGE SCALE GENOMIC DNA]</scope>
    <source>
        <strain evidence="1 2">ROY-1-1-2</strain>
    </source>
</reference>
<dbReference type="CDD" id="cd00565">
    <property type="entry name" value="Ubl_ThiS"/>
    <property type="match status" value="1"/>
</dbReference>